<keyword evidence="3 10" id="KW-0132">Cell division</keyword>
<protein>
    <recommendedName>
        <fullName evidence="10">Probable GTP-binding protein EngB</fullName>
    </recommendedName>
</protein>
<evidence type="ECO:0000256" key="8">
    <source>
        <dbReference type="ARBA" id="ARBA00023210"/>
    </source>
</evidence>
<keyword evidence="7 10" id="KW-0342">GTP-binding</keyword>
<evidence type="ECO:0000256" key="3">
    <source>
        <dbReference type="ARBA" id="ARBA00022618"/>
    </source>
</evidence>
<dbReference type="SUPFAM" id="SSF52540">
    <property type="entry name" value="P-loop containing nucleoside triphosphate hydrolases"/>
    <property type="match status" value="1"/>
</dbReference>
<organism evidence="12">
    <name type="scientific">Boseongicola sp. SB0664_bin_43</name>
    <dbReference type="NCBI Taxonomy" id="2604844"/>
    <lineage>
        <taxon>Bacteria</taxon>
        <taxon>Pseudomonadati</taxon>
        <taxon>Pseudomonadota</taxon>
        <taxon>Alphaproteobacteria</taxon>
        <taxon>Rhodobacterales</taxon>
        <taxon>Paracoccaceae</taxon>
        <taxon>Boseongicola</taxon>
    </lineage>
</organism>
<evidence type="ECO:0000313" key="12">
    <source>
        <dbReference type="EMBL" id="MXY33205.1"/>
    </source>
</evidence>
<gene>
    <name evidence="10" type="primary">engB</name>
    <name evidence="12" type="ORF">F4Y60_03765</name>
</gene>
<dbReference type="GO" id="GO:0046872">
    <property type="term" value="F:metal ion binding"/>
    <property type="evidence" value="ECO:0007669"/>
    <property type="project" value="UniProtKB-KW"/>
</dbReference>
<evidence type="ECO:0000256" key="5">
    <source>
        <dbReference type="ARBA" id="ARBA00022741"/>
    </source>
</evidence>
<dbReference type="GO" id="GO:0000917">
    <property type="term" value="P:division septum assembly"/>
    <property type="evidence" value="ECO:0007669"/>
    <property type="project" value="UniProtKB-KW"/>
</dbReference>
<reference evidence="12" key="1">
    <citation type="submission" date="2019-09" db="EMBL/GenBank/DDBJ databases">
        <title>Characterisation of the sponge microbiome using genome-centric metagenomics.</title>
        <authorList>
            <person name="Engelberts J.P."/>
            <person name="Robbins S.J."/>
            <person name="De Goeij J.M."/>
            <person name="Aranda M."/>
            <person name="Bell S.C."/>
            <person name="Webster N.S."/>
        </authorList>
    </citation>
    <scope>NUCLEOTIDE SEQUENCE</scope>
    <source>
        <strain evidence="12">SB0664_bin_43</strain>
    </source>
</reference>
<evidence type="ECO:0000256" key="6">
    <source>
        <dbReference type="ARBA" id="ARBA00022842"/>
    </source>
</evidence>
<evidence type="ECO:0000256" key="7">
    <source>
        <dbReference type="ARBA" id="ARBA00023134"/>
    </source>
</evidence>
<evidence type="ECO:0000256" key="9">
    <source>
        <dbReference type="ARBA" id="ARBA00023306"/>
    </source>
</evidence>
<sequence>MTSLPFPLAAASASDLKAGRALFAKGTDFLKGVVTMDGLPPADRNEFCFAGRSNVGKSTLINAVTGRKALARTSNTPGRTQEINFFTLADSHYLVDLPGYGFARAPLEVVENWQRLLKSYLAGRATLRRAFVLIDARHGIKPVDEGILTMLDISAVNFQIVLTKADKAKAKDRDSLLRRVRSALQTHPAAFPEIVLTSSVTGEGVEVLRAIVAGSA</sequence>
<keyword evidence="9 10" id="KW-0131">Cell cycle</keyword>
<evidence type="ECO:0000256" key="2">
    <source>
        <dbReference type="ARBA" id="ARBA00009638"/>
    </source>
</evidence>
<comment type="cofactor">
    <cofactor evidence="1">
        <name>Mg(2+)</name>
        <dbReference type="ChEBI" id="CHEBI:18420"/>
    </cofactor>
</comment>
<evidence type="ECO:0000256" key="1">
    <source>
        <dbReference type="ARBA" id="ARBA00001946"/>
    </source>
</evidence>
<dbReference type="Pfam" id="PF01926">
    <property type="entry name" value="MMR_HSR1"/>
    <property type="match status" value="1"/>
</dbReference>
<comment type="similarity">
    <text evidence="2 10">Belongs to the TRAFAC class TrmE-Era-EngA-EngB-Septin-like GTPase superfamily. EngB GTPase family.</text>
</comment>
<dbReference type="GO" id="GO:0005829">
    <property type="term" value="C:cytosol"/>
    <property type="evidence" value="ECO:0007669"/>
    <property type="project" value="TreeGrafter"/>
</dbReference>
<dbReference type="CDD" id="cd01876">
    <property type="entry name" value="YihA_EngB"/>
    <property type="match status" value="1"/>
</dbReference>
<proteinExistence type="inferred from homology"/>
<dbReference type="PROSITE" id="PS51706">
    <property type="entry name" value="G_ENGB"/>
    <property type="match status" value="1"/>
</dbReference>
<evidence type="ECO:0000256" key="10">
    <source>
        <dbReference type="HAMAP-Rule" id="MF_00321"/>
    </source>
</evidence>
<comment type="caution">
    <text evidence="12">The sequence shown here is derived from an EMBL/GenBank/DDBJ whole genome shotgun (WGS) entry which is preliminary data.</text>
</comment>
<accession>A0A6B0XYE0</accession>
<dbReference type="AlphaFoldDB" id="A0A6B0XYE0"/>
<dbReference type="GO" id="GO:0005525">
    <property type="term" value="F:GTP binding"/>
    <property type="evidence" value="ECO:0007669"/>
    <property type="project" value="UniProtKB-UniRule"/>
</dbReference>
<dbReference type="InterPro" id="IPR027417">
    <property type="entry name" value="P-loop_NTPase"/>
</dbReference>
<evidence type="ECO:0000259" key="11">
    <source>
        <dbReference type="PROSITE" id="PS51706"/>
    </source>
</evidence>
<keyword evidence="5 10" id="KW-0547">Nucleotide-binding</keyword>
<keyword evidence="6" id="KW-0460">Magnesium</keyword>
<comment type="function">
    <text evidence="10">Necessary for normal cell division and for the maintenance of normal septation.</text>
</comment>
<dbReference type="InterPro" id="IPR006073">
    <property type="entry name" value="GTP-bd"/>
</dbReference>
<dbReference type="Gene3D" id="3.40.50.300">
    <property type="entry name" value="P-loop containing nucleotide triphosphate hydrolases"/>
    <property type="match status" value="1"/>
</dbReference>
<keyword evidence="8 10" id="KW-0717">Septation</keyword>
<dbReference type="PANTHER" id="PTHR11649">
    <property type="entry name" value="MSS1/TRME-RELATED GTP-BINDING PROTEIN"/>
    <property type="match status" value="1"/>
</dbReference>
<dbReference type="InterPro" id="IPR030393">
    <property type="entry name" value="G_ENGB_dom"/>
</dbReference>
<dbReference type="PANTHER" id="PTHR11649:SF13">
    <property type="entry name" value="ENGB-TYPE G DOMAIN-CONTAINING PROTEIN"/>
    <property type="match status" value="1"/>
</dbReference>
<dbReference type="NCBIfam" id="TIGR03598">
    <property type="entry name" value="GTPase_YsxC"/>
    <property type="match status" value="1"/>
</dbReference>
<dbReference type="InterPro" id="IPR019987">
    <property type="entry name" value="GTP-bd_ribosome_bio_YsxC"/>
</dbReference>
<keyword evidence="4" id="KW-0479">Metal-binding</keyword>
<feature type="domain" description="EngB-type G" evidence="11">
    <location>
        <begin position="43"/>
        <end position="216"/>
    </location>
</feature>
<dbReference type="HAMAP" id="MF_00321">
    <property type="entry name" value="GTPase_EngB"/>
    <property type="match status" value="1"/>
</dbReference>
<dbReference type="EMBL" id="VXRY01000145">
    <property type="protein sequence ID" value="MXY33205.1"/>
    <property type="molecule type" value="Genomic_DNA"/>
</dbReference>
<evidence type="ECO:0000256" key="4">
    <source>
        <dbReference type="ARBA" id="ARBA00022723"/>
    </source>
</evidence>
<name>A0A6B0XYE0_9RHOB</name>